<organism evidence="2 3">
    <name type="scientific">Brevibacillus gelatini</name>
    <dbReference type="NCBI Taxonomy" id="1655277"/>
    <lineage>
        <taxon>Bacteria</taxon>
        <taxon>Bacillati</taxon>
        <taxon>Bacillota</taxon>
        <taxon>Bacilli</taxon>
        <taxon>Bacillales</taxon>
        <taxon>Paenibacillaceae</taxon>
        <taxon>Brevibacillus</taxon>
    </lineage>
</organism>
<dbReference type="InterPro" id="IPR015943">
    <property type="entry name" value="WD40/YVTN_repeat-like_dom_sf"/>
</dbReference>
<feature type="signal peptide" evidence="1">
    <location>
        <begin position="1"/>
        <end position="20"/>
    </location>
</feature>
<dbReference type="AlphaFoldDB" id="A0A3M8AS42"/>
<accession>A0A3M8AS42</accession>
<name>A0A3M8AS42_9BACL</name>
<evidence type="ECO:0000313" key="3">
    <source>
        <dbReference type="Proteomes" id="UP000268829"/>
    </source>
</evidence>
<reference evidence="2 3" key="1">
    <citation type="submission" date="2018-10" db="EMBL/GenBank/DDBJ databases">
        <title>Phylogenomics of Brevibacillus.</title>
        <authorList>
            <person name="Dunlap C."/>
        </authorList>
    </citation>
    <scope>NUCLEOTIDE SEQUENCE [LARGE SCALE GENOMIC DNA]</scope>
    <source>
        <strain evidence="2 3">DSM 100115</strain>
    </source>
</reference>
<evidence type="ECO:0008006" key="4">
    <source>
        <dbReference type="Google" id="ProtNLM"/>
    </source>
</evidence>
<evidence type="ECO:0000313" key="2">
    <source>
        <dbReference type="EMBL" id="RNB54028.1"/>
    </source>
</evidence>
<proteinExistence type="predicted"/>
<evidence type="ECO:0000256" key="1">
    <source>
        <dbReference type="SAM" id="SignalP"/>
    </source>
</evidence>
<gene>
    <name evidence="2" type="ORF">EDM57_18295</name>
</gene>
<dbReference type="InterPro" id="IPR051200">
    <property type="entry name" value="Host-pathogen_enzymatic-act"/>
</dbReference>
<dbReference type="OrthoDB" id="2474126at2"/>
<dbReference type="InterPro" id="IPR011964">
    <property type="entry name" value="YVTN_b-propeller_repeat"/>
</dbReference>
<comment type="caution">
    <text evidence="2">The sequence shown here is derived from an EMBL/GenBank/DDBJ whole genome shotgun (WGS) entry which is preliminary data.</text>
</comment>
<dbReference type="RefSeq" id="WP_122906127.1">
    <property type="nucleotide sequence ID" value="NZ_RHHS01000044.1"/>
</dbReference>
<keyword evidence="3" id="KW-1185">Reference proteome</keyword>
<dbReference type="NCBIfam" id="TIGR02276">
    <property type="entry name" value="beta_rpt_yvtn"/>
    <property type="match status" value="1"/>
</dbReference>
<dbReference type="Proteomes" id="UP000268829">
    <property type="component" value="Unassembled WGS sequence"/>
</dbReference>
<dbReference type="PANTHER" id="PTHR47197:SF3">
    <property type="entry name" value="DIHYDRO-HEME D1 DEHYDROGENASE"/>
    <property type="match status" value="1"/>
</dbReference>
<dbReference type="PROSITE" id="PS51257">
    <property type="entry name" value="PROKAR_LIPOPROTEIN"/>
    <property type="match status" value="1"/>
</dbReference>
<dbReference type="InterPro" id="IPR011048">
    <property type="entry name" value="Haem_d1_sf"/>
</dbReference>
<dbReference type="SUPFAM" id="SSF51004">
    <property type="entry name" value="C-terminal (heme d1) domain of cytochrome cd1-nitrite reductase"/>
    <property type="match status" value="1"/>
</dbReference>
<dbReference type="Gene3D" id="2.130.10.10">
    <property type="entry name" value="YVTN repeat-like/Quinoprotein amine dehydrogenase"/>
    <property type="match status" value="1"/>
</dbReference>
<feature type="chain" id="PRO_5038567275" description="YncE family protein" evidence="1">
    <location>
        <begin position="21"/>
        <end position="352"/>
    </location>
</feature>
<dbReference type="PANTHER" id="PTHR47197">
    <property type="entry name" value="PROTEIN NIRF"/>
    <property type="match status" value="1"/>
</dbReference>
<dbReference type="EMBL" id="RHHS01000044">
    <property type="protein sequence ID" value="RNB54028.1"/>
    <property type="molecule type" value="Genomic_DNA"/>
</dbReference>
<protein>
    <recommendedName>
        <fullName evidence="4">YncE family protein</fullName>
    </recommendedName>
</protein>
<keyword evidence="1" id="KW-0732">Signal</keyword>
<sequence>MKKYLVFLLVILLLSTACQTVNEFPLKKETPHLAVIKHTGKANIVILNKEYKVVGEKKIGEFLIDGQMDGQTLYAIDCGVEPALKNLYAINVHDLSYQTLTLPYIPQKIFIHDRVAYIASSSVQQAGFPLMLVDLQSLSLIDTLTVPGAAGPFIPEANGVTMYVNAGGPNKFGPFAKKVRVGKGTAGKYEILETTDMPQELPPTNVISYPEKNIAVYAGFAKGPKPRWVKQPEAYTSKIKVLDKKNDSVLQEIDLDESFPQQIVQKGDLAFINHYTELDMSGEMITVFDLKTMKQVDKIRSETPSFIALDGSHLVVANYVPGTVSVIDTQKRKQIQHVTVGERPSKVLVIPE</sequence>